<dbReference type="AlphaFoldDB" id="A0AAQ3KYQ9"/>
<evidence type="ECO:0000313" key="1">
    <source>
        <dbReference type="EMBL" id="WOL15488.1"/>
    </source>
</evidence>
<dbReference type="EMBL" id="CP136896">
    <property type="protein sequence ID" value="WOL15488.1"/>
    <property type="molecule type" value="Genomic_DNA"/>
</dbReference>
<dbReference type="PANTHER" id="PTHR33132:SF142">
    <property type="entry name" value="SERINE-RICH PROTEIN-LIKE PROTEIN"/>
    <property type="match status" value="1"/>
</dbReference>
<protein>
    <recommendedName>
        <fullName evidence="3">Serine-rich protein-like protein</fullName>
    </recommendedName>
</protein>
<sequence length="101" mass="11050">MDSKISSSSSSSSSSRTCLCAPTTHPGSFRCSLHRSGRSRPASSYPIRHELKAAKAKAAATGKSVQAVLLNFVSPSNRDLRRRRNFQPAPTRFRRMNNATV</sequence>
<accession>A0AAQ3KYQ9</accession>
<evidence type="ECO:0000313" key="2">
    <source>
        <dbReference type="Proteomes" id="UP001327560"/>
    </source>
</evidence>
<proteinExistence type="predicted"/>
<evidence type="ECO:0008006" key="3">
    <source>
        <dbReference type="Google" id="ProtNLM"/>
    </source>
</evidence>
<dbReference type="PANTHER" id="PTHR33132">
    <property type="entry name" value="OSJNBB0118P14.9 PROTEIN"/>
    <property type="match status" value="1"/>
</dbReference>
<organism evidence="1 2">
    <name type="scientific">Canna indica</name>
    <name type="common">Indian-shot</name>
    <dbReference type="NCBI Taxonomy" id="4628"/>
    <lineage>
        <taxon>Eukaryota</taxon>
        <taxon>Viridiplantae</taxon>
        <taxon>Streptophyta</taxon>
        <taxon>Embryophyta</taxon>
        <taxon>Tracheophyta</taxon>
        <taxon>Spermatophyta</taxon>
        <taxon>Magnoliopsida</taxon>
        <taxon>Liliopsida</taxon>
        <taxon>Zingiberales</taxon>
        <taxon>Cannaceae</taxon>
        <taxon>Canna</taxon>
    </lineage>
</organism>
<name>A0AAQ3KYQ9_9LILI</name>
<reference evidence="1 2" key="1">
    <citation type="submission" date="2023-10" db="EMBL/GenBank/DDBJ databases">
        <title>Chromosome-scale genome assembly provides insights into flower coloration mechanisms of Canna indica.</title>
        <authorList>
            <person name="Li C."/>
        </authorList>
    </citation>
    <scope>NUCLEOTIDE SEQUENCE [LARGE SCALE GENOMIC DNA]</scope>
    <source>
        <tissue evidence="1">Flower</tissue>
    </source>
</reference>
<gene>
    <name evidence="1" type="ORF">Cni_G24269</name>
</gene>
<dbReference type="Proteomes" id="UP001327560">
    <property type="component" value="Chromosome 7"/>
</dbReference>
<keyword evidence="2" id="KW-1185">Reference proteome</keyword>